<comment type="subcellular location">
    <subcellularLocation>
        <location evidence="1">Cell membrane</location>
        <topology evidence="1">Multi-pass membrane protein</topology>
    </subcellularLocation>
</comment>
<dbReference type="RefSeq" id="WP_104271111.1">
    <property type="nucleotide sequence ID" value="NZ_PSSW01000008.1"/>
</dbReference>
<feature type="transmembrane region" description="Helical" evidence="7">
    <location>
        <begin position="411"/>
        <end position="429"/>
    </location>
</feature>
<feature type="transmembrane region" description="Helical" evidence="7">
    <location>
        <begin position="40"/>
        <end position="64"/>
    </location>
</feature>
<accession>A0A3D8H7T4</accession>
<evidence type="ECO:0000256" key="1">
    <source>
        <dbReference type="ARBA" id="ARBA00004651"/>
    </source>
</evidence>
<keyword evidence="9" id="KW-1185">Reference proteome</keyword>
<feature type="transmembrane region" description="Helical" evidence="7">
    <location>
        <begin position="76"/>
        <end position="95"/>
    </location>
</feature>
<name>A0A3D8H7T4_9GAMM</name>
<dbReference type="PANTHER" id="PTHR30250">
    <property type="entry name" value="PST FAMILY PREDICTED COLANIC ACID TRANSPORTER"/>
    <property type="match status" value="1"/>
</dbReference>
<feature type="transmembrane region" description="Helical" evidence="7">
    <location>
        <begin position="441"/>
        <end position="461"/>
    </location>
</feature>
<feature type="transmembrane region" description="Helical" evidence="7">
    <location>
        <begin position="200"/>
        <end position="217"/>
    </location>
</feature>
<protein>
    <submittedName>
        <fullName evidence="8">Lipopolysaccharide biosynthesis protein</fullName>
    </submittedName>
</protein>
<sequence>MGSVRRAVLFSSVTRYSTRFINLFSAMVIARLLTPEEIGTFAIASAVVMMMSEFRLLGAGAYLIRESKLTEDKIRSAVGLTIIISWGLGLLIWLISPAVSSYYDIEAIKVIFRILSVSFFLAPFISIPTSLLMRSMKFRELFYAKLLSSIVNLSSTIVFILMGFSFYSLAMGYTLAVAVELGVIVRYWPREMVVIPGFSNFKSIASFGIFSSLGNFFRRGVVSGPDMVIGKIGTTAQVGMFSRGLGFIEFVSQTLISGVQPVVLPYLSEAKRSGDDTVKAYLKASAMLGGILWPVLAVASVVSLPAILLFFGPQWVEASIYATWIAYWAMFRVVNWFSPDLLVANGLEKVMVIKEGLIFFVHVALIYVCYDSGLEMVSIGFVLAGFIDLVITAALLSFYLNLGVVALVSSWFYNGVIALVCWLVAWLIYDFIVTENGSEILALGGVAAVLPFLWLVLVASAKHPIWVELVKFTKLLFGRR</sequence>
<comment type="similarity">
    <text evidence="2">Belongs to the polysaccharide synthase family.</text>
</comment>
<dbReference type="AlphaFoldDB" id="A0A3D8H7T4"/>
<evidence type="ECO:0000256" key="2">
    <source>
        <dbReference type="ARBA" id="ARBA00007430"/>
    </source>
</evidence>
<gene>
    <name evidence="8" type="ORF">DXI23_03675</name>
</gene>
<feature type="transmembrane region" description="Helical" evidence="7">
    <location>
        <begin position="110"/>
        <end position="131"/>
    </location>
</feature>
<keyword evidence="3" id="KW-1003">Cell membrane</keyword>
<dbReference type="EMBL" id="QRDH01000001">
    <property type="protein sequence ID" value="RDU42775.1"/>
    <property type="molecule type" value="Genomic_DNA"/>
</dbReference>
<evidence type="ECO:0000256" key="5">
    <source>
        <dbReference type="ARBA" id="ARBA00022989"/>
    </source>
</evidence>
<evidence type="ECO:0000256" key="6">
    <source>
        <dbReference type="ARBA" id="ARBA00023136"/>
    </source>
</evidence>
<evidence type="ECO:0000313" key="8">
    <source>
        <dbReference type="EMBL" id="RDU42775.1"/>
    </source>
</evidence>
<evidence type="ECO:0000256" key="4">
    <source>
        <dbReference type="ARBA" id="ARBA00022692"/>
    </source>
</evidence>
<dbReference type="PANTHER" id="PTHR30250:SF10">
    <property type="entry name" value="LIPOPOLYSACCHARIDE BIOSYNTHESIS PROTEIN WZXC"/>
    <property type="match status" value="1"/>
</dbReference>
<evidence type="ECO:0000313" key="9">
    <source>
        <dbReference type="Proteomes" id="UP000256431"/>
    </source>
</evidence>
<dbReference type="InterPro" id="IPR050833">
    <property type="entry name" value="Poly_Biosynth_Transport"/>
</dbReference>
<feature type="transmembrane region" description="Helical" evidence="7">
    <location>
        <begin position="318"/>
        <end position="338"/>
    </location>
</feature>
<reference evidence="8 9" key="1">
    <citation type="submission" date="2018-08" db="EMBL/GenBank/DDBJ databases">
        <title>Genome sequence of Marinobacter flavimaris KCTC 12185.</title>
        <authorList>
            <person name="Chun J."/>
            <person name="Kim B.-Y."/>
            <person name="Choi S.-B."/>
            <person name="Kwak M.-J."/>
        </authorList>
    </citation>
    <scope>NUCLEOTIDE SEQUENCE [LARGE SCALE GENOMIC DNA]</scope>
    <source>
        <strain evidence="8 9">KCTC 12185</strain>
    </source>
</reference>
<keyword evidence="5 7" id="KW-1133">Transmembrane helix</keyword>
<feature type="transmembrane region" description="Helical" evidence="7">
    <location>
        <begin position="16"/>
        <end position="34"/>
    </location>
</feature>
<dbReference type="Pfam" id="PF13440">
    <property type="entry name" value="Polysacc_synt_3"/>
    <property type="match status" value="1"/>
</dbReference>
<dbReference type="GO" id="GO:0005886">
    <property type="term" value="C:plasma membrane"/>
    <property type="evidence" value="ECO:0007669"/>
    <property type="project" value="UniProtKB-SubCell"/>
</dbReference>
<keyword evidence="4 7" id="KW-0812">Transmembrane</keyword>
<evidence type="ECO:0000256" key="3">
    <source>
        <dbReference type="ARBA" id="ARBA00022475"/>
    </source>
</evidence>
<evidence type="ECO:0000256" key="7">
    <source>
        <dbReference type="SAM" id="Phobius"/>
    </source>
</evidence>
<feature type="transmembrane region" description="Helical" evidence="7">
    <location>
        <begin position="377"/>
        <end position="399"/>
    </location>
</feature>
<comment type="caution">
    <text evidence="8">The sequence shown here is derived from an EMBL/GenBank/DDBJ whole genome shotgun (WGS) entry which is preliminary data.</text>
</comment>
<keyword evidence="6 7" id="KW-0472">Membrane</keyword>
<feature type="transmembrane region" description="Helical" evidence="7">
    <location>
        <begin position="350"/>
        <end position="370"/>
    </location>
</feature>
<dbReference type="Proteomes" id="UP000256431">
    <property type="component" value="Unassembled WGS sequence"/>
</dbReference>
<organism evidence="8 9">
    <name type="scientific">Marinobacter flavimaris</name>
    <dbReference type="NCBI Taxonomy" id="262076"/>
    <lineage>
        <taxon>Bacteria</taxon>
        <taxon>Pseudomonadati</taxon>
        <taxon>Pseudomonadota</taxon>
        <taxon>Gammaproteobacteria</taxon>
        <taxon>Pseudomonadales</taxon>
        <taxon>Marinobacteraceae</taxon>
        <taxon>Marinobacter</taxon>
    </lineage>
</organism>
<proteinExistence type="inferred from homology"/>
<feature type="transmembrane region" description="Helical" evidence="7">
    <location>
        <begin position="291"/>
        <end position="311"/>
    </location>
</feature>
<feature type="transmembrane region" description="Helical" evidence="7">
    <location>
        <begin position="143"/>
        <end position="164"/>
    </location>
</feature>